<reference evidence="2" key="1">
    <citation type="submission" date="2023-03" db="EMBL/GenBank/DDBJ databases">
        <title>Massive genome expansion in bonnet fungi (Mycena s.s.) driven by repeated elements and novel gene families across ecological guilds.</title>
        <authorList>
            <consortium name="Lawrence Berkeley National Laboratory"/>
            <person name="Harder C.B."/>
            <person name="Miyauchi S."/>
            <person name="Viragh M."/>
            <person name="Kuo A."/>
            <person name="Thoen E."/>
            <person name="Andreopoulos B."/>
            <person name="Lu D."/>
            <person name="Skrede I."/>
            <person name="Drula E."/>
            <person name="Henrissat B."/>
            <person name="Morin E."/>
            <person name="Kohler A."/>
            <person name="Barry K."/>
            <person name="LaButti K."/>
            <person name="Morin E."/>
            <person name="Salamov A."/>
            <person name="Lipzen A."/>
            <person name="Mereny Z."/>
            <person name="Hegedus B."/>
            <person name="Baldrian P."/>
            <person name="Stursova M."/>
            <person name="Weitz H."/>
            <person name="Taylor A."/>
            <person name="Grigoriev I.V."/>
            <person name="Nagy L.G."/>
            <person name="Martin F."/>
            <person name="Kauserud H."/>
        </authorList>
    </citation>
    <scope>NUCLEOTIDE SEQUENCE</scope>
    <source>
        <strain evidence="2">CBHHK182m</strain>
    </source>
</reference>
<proteinExistence type="predicted"/>
<comment type="caution">
    <text evidence="2">The sequence shown here is derived from an EMBL/GenBank/DDBJ whole genome shotgun (WGS) entry which is preliminary data.</text>
</comment>
<evidence type="ECO:0000313" key="3">
    <source>
        <dbReference type="Proteomes" id="UP001215598"/>
    </source>
</evidence>
<accession>A0AAD7MQW3</accession>
<name>A0AAD7MQW3_9AGAR</name>
<organism evidence="2 3">
    <name type="scientific">Mycena metata</name>
    <dbReference type="NCBI Taxonomy" id="1033252"/>
    <lineage>
        <taxon>Eukaryota</taxon>
        <taxon>Fungi</taxon>
        <taxon>Dikarya</taxon>
        <taxon>Basidiomycota</taxon>
        <taxon>Agaricomycotina</taxon>
        <taxon>Agaricomycetes</taxon>
        <taxon>Agaricomycetidae</taxon>
        <taxon>Agaricales</taxon>
        <taxon>Marasmiineae</taxon>
        <taxon>Mycenaceae</taxon>
        <taxon>Mycena</taxon>
    </lineage>
</organism>
<evidence type="ECO:0000256" key="1">
    <source>
        <dbReference type="SAM" id="Phobius"/>
    </source>
</evidence>
<feature type="non-terminal residue" evidence="2">
    <location>
        <position position="63"/>
    </location>
</feature>
<keyword evidence="3" id="KW-1185">Reference proteome</keyword>
<dbReference type="AlphaFoldDB" id="A0AAD7MQW3"/>
<keyword evidence="1" id="KW-0472">Membrane</keyword>
<gene>
    <name evidence="2" type="ORF">B0H16DRAFT_1587663</name>
</gene>
<evidence type="ECO:0000313" key="2">
    <source>
        <dbReference type="EMBL" id="KAJ7729028.1"/>
    </source>
</evidence>
<protein>
    <submittedName>
        <fullName evidence="2">Uncharacterized protein</fullName>
    </submittedName>
</protein>
<keyword evidence="1" id="KW-1133">Transmembrane helix</keyword>
<dbReference type="EMBL" id="JARKIB010000168">
    <property type="protein sequence ID" value="KAJ7729028.1"/>
    <property type="molecule type" value="Genomic_DNA"/>
</dbReference>
<feature type="transmembrane region" description="Helical" evidence="1">
    <location>
        <begin position="40"/>
        <end position="60"/>
    </location>
</feature>
<sequence>MEVRSRRPLLADFFFVFSSTYPAPPRLAFACTECDAINSLRLGALGAYYFWPWIVGMYAVSCR</sequence>
<keyword evidence="1" id="KW-0812">Transmembrane</keyword>
<dbReference type="Proteomes" id="UP001215598">
    <property type="component" value="Unassembled WGS sequence"/>
</dbReference>